<proteinExistence type="predicted"/>
<dbReference type="RefSeq" id="WP_286300931.1">
    <property type="nucleotide sequence ID" value="NZ_AP027728.1"/>
</dbReference>
<sequence length="232" mass="24061">MTAASSSPESAAVPEPAAVPERTLLTRVRRMASLIPTPWLLTAGGGVLLAATAGFGGLEEVPPPPVPTVAIGEAYSGSDLQLTVQGVELRSERGTTSVFPDREKGERVLAVIVDVVNTFDKPRLATSLSTTSPVVDGIRVEGIDAKPAISRADGSPVTTLQPDVPTRLELAWVVGSDDLRDGDELALTLPASTHRVGTNVQRGVDIWEDVTVGAHLTAAVREVATDSDGGAS</sequence>
<gene>
    <name evidence="1" type="ORF">GCM10025863_30210</name>
</gene>
<evidence type="ECO:0008006" key="3">
    <source>
        <dbReference type="Google" id="ProtNLM"/>
    </source>
</evidence>
<evidence type="ECO:0000313" key="1">
    <source>
        <dbReference type="EMBL" id="BDZ40407.1"/>
    </source>
</evidence>
<name>A0ABM8FXE8_9MICO</name>
<accession>A0ABM8FXE8</accession>
<protein>
    <recommendedName>
        <fullName evidence="3">DUF4352 domain-containing protein</fullName>
    </recommendedName>
</protein>
<organism evidence="1 2">
    <name type="scientific">Microbacterium suwonense</name>
    <dbReference type="NCBI Taxonomy" id="683047"/>
    <lineage>
        <taxon>Bacteria</taxon>
        <taxon>Bacillati</taxon>
        <taxon>Actinomycetota</taxon>
        <taxon>Actinomycetes</taxon>
        <taxon>Micrococcales</taxon>
        <taxon>Microbacteriaceae</taxon>
        <taxon>Microbacterium</taxon>
    </lineage>
</organism>
<evidence type="ECO:0000313" key="2">
    <source>
        <dbReference type="Proteomes" id="UP001321543"/>
    </source>
</evidence>
<keyword evidence="2" id="KW-1185">Reference proteome</keyword>
<reference evidence="2" key="1">
    <citation type="journal article" date="2019" name="Int. J. Syst. Evol. Microbiol.">
        <title>The Global Catalogue of Microorganisms (GCM) 10K type strain sequencing project: providing services to taxonomists for standard genome sequencing and annotation.</title>
        <authorList>
            <consortium name="The Broad Institute Genomics Platform"/>
            <consortium name="The Broad Institute Genome Sequencing Center for Infectious Disease"/>
            <person name="Wu L."/>
            <person name="Ma J."/>
        </authorList>
    </citation>
    <scope>NUCLEOTIDE SEQUENCE [LARGE SCALE GENOMIC DNA]</scope>
    <source>
        <strain evidence="2">NBRC 106310</strain>
    </source>
</reference>
<dbReference type="Proteomes" id="UP001321543">
    <property type="component" value="Chromosome"/>
</dbReference>
<dbReference type="EMBL" id="AP027728">
    <property type="protein sequence ID" value="BDZ40407.1"/>
    <property type="molecule type" value="Genomic_DNA"/>
</dbReference>